<feature type="binding site" evidence="12">
    <location>
        <begin position="384"/>
        <end position="386"/>
    </location>
    <ligand>
        <name>FAD</name>
        <dbReference type="ChEBI" id="CHEBI:57692"/>
    </ligand>
</feature>
<dbReference type="Pfam" id="PF00258">
    <property type="entry name" value="Flavodoxin_1"/>
    <property type="match status" value="1"/>
</dbReference>
<dbReference type="GO" id="GO:0005829">
    <property type="term" value="C:cytosol"/>
    <property type="evidence" value="ECO:0007669"/>
    <property type="project" value="TreeGrafter"/>
</dbReference>
<evidence type="ECO:0000256" key="7">
    <source>
        <dbReference type="ARBA" id="ARBA00022857"/>
    </source>
</evidence>
<dbReference type="GO" id="GO:0010181">
    <property type="term" value="F:FMN binding"/>
    <property type="evidence" value="ECO:0007669"/>
    <property type="project" value="InterPro"/>
</dbReference>
<dbReference type="Gene3D" id="3.40.50.80">
    <property type="entry name" value="Nucleotide-binding domain of ferredoxin-NADP reductase (FNR) module"/>
    <property type="match status" value="1"/>
</dbReference>
<dbReference type="InterPro" id="IPR008254">
    <property type="entry name" value="Flavodoxin/NO_synth"/>
</dbReference>
<keyword evidence="18" id="KW-1185">Reference proteome</keyword>
<dbReference type="PIRSF" id="PIRSF000207">
    <property type="entry name" value="SiR-FP_CysJ"/>
    <property type="match status" value="1"/>
</dbReference>
<comment type="cofactor">
    <cofactor evidence="12">
        <name>FAD</name>
        <dbReference type="ChEBI" id="CHEBI:57692"/>
    </cofactor>
    <text evidence="12">Binds 1 FAD per subunit.</text>
</comment>
<evidence type="ECO:0000256" key="10">
    <source>
        <dbReference type="ARBA" id="ARBA00023192"/>
    </source>
</evidence>
<dbReference type="Pfam" id="PF00667">
    <property type="entry name" value="FAD_binding_1"/>
    <property type="match status" value="1"/>
</dbReference>
<dbReference type="Gene3D" id="3.40.50.360">
    <property type="match status" value="1"/>
</dbReference>
<dbReference type="SUPFAM" id="SSF52218">
    <property type="entry name" value="Flavoproteins"/>
    <property type="match status" value="1"/>
</dbReference>
<evidence type="ECO:0000313" key="17">
    <source>
        <dbReference type="Proteomes" id="UP000254330"/>
    </source>
</evidence>
<dbReference type="InterPro" id="IPR023173">
    <property type="entry name" value="NADPH_Cyt_P450_Rdtase_alpha"/>
</dbReference>
<dbReference type="InterPro" id="IPR017938">
    <property type="entry name" value="Riboflavin_synthase-like_b-brl"/>
</dbReference>
<evidence type="ECO:0000259" key="13">
    <source>
        <dbReference type="PROSITE" id="PS50902"/>
    </source>
</evidence>
<feature type="binding site" evidence="12">
    <location>
        <begin position="399"/>
        <end position="402"/>
    </location>
    <ligand>
        <name>FAD</name>
        <dbReference type="ChEBI" id="CHEBI:57692"/>
    </ligand>
</feature>
<dbReference type="Gene3D" id="1.20.990.10">
    <property type="entry name" value="NADPH-cytochrome p450 Reductase, Chain A, domain 3"/>
    <property type="match status" value="1"/>
</dbReference>
<dbReference type="RefSeq" id="WP_109350291.1">
    <property type="nucleotide sequence ID" value="NZ_BJUE01000025.1"/>
</dbReference>
<dbReference type="EC" id="1.8.1.2" evidence="1"/>
<dbReference type="GO" id="GO:0019344">
    <property type="term" value="P:cysteine biosynthetic process"/>
    <property type="evidence" value="ECO:0007669"/>
    <property type="project" value="UniProtKB-KW"/>
</dbReference>
<dbReference type="FunFam" id="3.40.50.80:FF:000001">
    <property type="entry name" value="NADPH--cytochrome P450 reductase 1"/>
    <property type="match status" value="1"/>
</dbReference>
<evidence type="ECO:0000256" key="6">
    <source>
        <dbReference type="ARBA" id="ARBA00022827"/>
    </source>
</evidence>
<comment type="cofactor">
    <cofactor evidence="12">
        <name>FMN</name>
        <dbReference type="ChEBI" id="CHEBI:58210"/>
    </cofactor>
    <text evidence="12">Binds 1 FMN per subunit.</text>
</comment>
<evidence type="ECO:0000313" key="16">
    <source>
        <dbReference type="EMBL" id="TDR35747.1"/>
    </source>
</evidence>
<feature type="binding site" evidence="12">
    <location>
        <begin position="111"/>
        <end position="114"/>
    </location>
    <ligand>
        <name>FMN</name>
        <dbReference type="ChEBI" id="CHEBI:58210"/>
    </ligand>
</feature>
<dbReference type="PANTHER" id="PTHR19384">
    <property type="entry name" value="NITRIC OXIDE SYNTHASE-RELATED"/>
    <property type="match status" value="1"/>
</dbReference>
<keyword evidence="4" id="KW-0285">Flavoprotein</keyword>
<keyword evidence="6 12" id="KW-0274">FAD</keyword>
<evidence type="ECO:0000256" key="11">
    <source>
        <dbReference type="ARBA" id="ARBA00052219"/>
    </source>
</evidence>
<feature type="domain" description="Flavodoxin-like" evidence="13">
    <location>
        <begin position="58"/>
        <end position="196"/>
    </location>
</feature>
<keyword evidence="7 12" id="KW-0521">NADP</keyword>
<reference evidence="16 18" key="2">
    <citation type="submission" date="2019-03" db="EMBL/GenBank/DDBJ databases">
        <title>Genomic Encyclopedia of Type Strains, Phase IV (KMG-IV): sequencing the most valuable type-strain genomes for metagenomic binning, comparative biology and taxonomic classification.</title>
        <authorList>
            <person name="Goeker M."/>
        </authorList>
    </citation>
    <scope>NUCLEOTIDE SEQUENCE [LARGE SCALE GENOMIC DNA]</scope>
    <source>
        <strain evidence="16 18">DSM 20580</strain>
    </source>
</reference>
<feature type="binding site" evidence="12">
    <location>
        <begin position="147"/>
        <end position="156"/>
    </location>
    <ligand>
        <name>FMN</name>
        <dbReference type="ChEBI" id="CHEBI:58210"/>
    </ligand>
</feature>
<protein>
    <recommendedName>
        <fullName evidence="1">assimilatory sulfite reductase (NADPH)</fullName>
        <ecNumber evidence="1">1.8.1.2</ecNumber>
    </recommendedName>
</protein>
<keyword evidence="10" id="KW-0198">Cysteine biosynthesis</keyword>
<evidence type="ECO:0000256" key="1">
    <source>
        <dbReference type="ARBA" id="ARBA00012604"/>
    </source>
</evidence>
<dbReference type="InterPro" id="IPR017927">
    <property type="entry name" value="FAD-bd_FR_type"/>
</dbReference>
<feature type="binding site" evidence="12">
    <location>
        <begin position="64"/>
        <end position="69"/>
    </location>
    <ligand>
        <name>FMN</name>
        <dbReference type="ChEBI" id="CHEBI:58210"/>
    </ligand>
</feature>
<gene>
    <name evidence="15" type="primary">cysJ</name>
    <name evidence="16" type="ORF">DFR61_12919</name>
    <name evidence="15" type="ORF">NCTC10597_01631</name>
</gene>
<keyword evidence="2" id="KW-0813">Transport</keyword>
<dbReference type="Proteomes" id="UP000294641">
    <property type="component" value="Unassembled WGS sequence"/>
</dbReference>
<evidence type="ECO:0000313" key="18">
    <source>
        <dbReference type="Proteomes" id="UP000294641"/>
    </source>
</evidence>
<evidence type="ECO:0000256" key="3">
    <source>
        <dbReference type="ARBA" id="ARBA00022605"/>
    </source>
</evidence>
<evidence type="ECO:0000256" key="12">
    <source>
        <dbReference type="PIRSR" id="PIRSR000207-1"/>
    </source>
</evidence>
<comment type="caution">
    <text evidence="15">The sequence shown here is derived from an EMBL/GenBank/DDBJ whole genome shotgun (WGS) entry which is preliminary data.</text>
</comment>
<dbReference type="InterPro" id="IPR001709">
    <property type="entry name" value="Flavoprot_Pyr_Nucl_cyt_Rdtase"/>
</dbReference>
<dbReference type="OrthoDB" id="9789468at2"/>
<organism evidence="15 17">
    <name type="scientific">Kurthia zopfii</name>
    <dbReference type="NCBI Taxonomy" id="1650"/>
    <lineage>
        <taxon>Bacteria</taxon>
        <taxon>Bacillati</taxon>
        <taxon>Bacillota</taxon>
        <taxon>Bacilli</taxon>
        <taxon>Bacillales</taxon>
        <taxon>Caryophanaceae</taxon>
        <taxon>Kurthia</taxon>
    </lineage>
</organism>
<dbReference type="InterPro" id="IPR001433">
    <property type="entry name" value="OxRdtase_FAD/NAD-bd"/>
</dbReference>
<dbReference type="SUPFAM" id="SSF63380">
    <property type="entry name" value="Riboflavin synthase domain-like"/>
    <property type="match status" value="1"/>
</dbReference>
<feature type="binding site" evidence="12">
    <location>
        <begin position="366"/>
        <end position="369"/>
    </location>
    <ligand>
        <name>FAD</name>
        <dbReference type="ChEBI" id="CHEBI:57692"/>
    </ligand>
</feature>
<proteinExistence type="predicted"/>
<dbReference type="NCBIfam" id="TIGR01931">
    <property type="entry name" value="cysJ"/>
    <property type="match status" value="1"/>
</dbReference>
<dbReference type="PROSITE" id="PS51384">
    <property type="entry name" value="FAD_FR"/>
    <property type="match status" value="1"/>
</dbReference>
<feature type="binding site" evidence="12">
    <location>
        <begin position="504"/>
        <end position="508"/>
    </location>
    <ligand>
        <name>NADP(+)</name>
        <dbReference type="ChEBI" id="CHEBI:58349"/>
    </ligand>
</feature>
<dbReference type="SUPFAM" id="SSF52343">
    <property type="entry name" value="Ferredoxin reductase-like, C-terminal NADP-linked domain"/>
    <property type="match status" value="1"/>
</dbReference>
<dbReference type="InterPro" id="IPR039261">
    <property type="entry name" value="FNR_nucleotide-bd"/>
</dbReference>
<dbReference type="InterPro" id="IPR010199">
    <property type="entry name" value="CysJ"/>
</dbReference>
<feature type="binding site" evidence="12">
    <location>
        <position position="540"/>
    </location>
    <ligand>
        <name>NADP(+)</name>
        <dbReference type="ChEBI" id="CHEBI:58349"/>
    </ligand>
</feature>
<evidence type="ECO:0000256" key="4">
    <source>
        <dbReference type="ARBA" id="ARBA00022630"/>
    </source>
</evidence>
<dbReference type="PROSITE" id="PS50902">
    <property type="entry name" value="FLAVODOXIN_LIKE"/>
    <property type="match status" value="1"/>
</dbReference>
<dbReference type="AlphaFoldDB" id="A0A8B4QB71"/>
<dbReference type="InterPro" id="IPR029039">
    <property type="entry name" value="Flavoprotein-like_sf"/>
</dbReference>
<dbReference type="GO" id="GO:0016651">
    <property type="term" value="F:oxidoreductase activity, acting on NAD(P)H"/>
    <property type="evidence" value="ECO:0007669"/>
    <property type="project" value="UniProtKB-ARBA"/>
</dbReference>
<dbReference type="InterPro" id="IPR001094">
    <property type="entry name" value="Flavdoxin-like"/>
</dbReference>
<evidence type="ECO:0000256" key="5">
    <source>
        <dbReference type="ARBA" id="ARBA00022643"/>
    </source>
</evidence>
<evidence type="ECO:0000313" key="15">
    <source>
        <dbReference type="EMBL" id="STX09924.1"/>
    </source>
</evidence>
<dbReference type="CDD" id="cd06199">
    <property type="entry name" value="SiR"/>
    <property type="match status" value="1"/>
</dbReference>
<evidence type="ECO:0000256" key="2">
    <source>
        <dbReference type="ARBA" id="ARBA00022448"/>
    </source>
</evidence>
<name>A0A8B4QB71_9BACL</name>
<accession>A0A8B4QB71</accession>
<keyword evidence="5 12" id="KW-0288">FMN</keyword>
<keyword evidence="8" id="KW-0249">Electron transport</keyword>
<dbReference type="GO" id="GO:0004783">
    <property type="term" value="F:sulfite reductase (NADPH) activity"/>
    <property type="evidence" value="ECO:0007669"/>
    <property type="project" value="UniProtKB-EC"/>
</dbReference>
<feature type="binding site" evidence="12">
    <location>
        <position position="313"/>
    </location>
    <ligand>
        <name>FAD</name>
        <dbReference type="ChEBI" id="CHEBI:57692"/>
    </ligand>
</feature>
<feature type="binding site" evidence="12">
    <location>
        <begin position="498"/>
        <end position="499"/>
    </location>
    <ligand>
        <name>NADP(+)</name>
        <dbReference type="ChEBI" id="CHEBI:58349"/>
    </ligand>
</feature>
<dbReference type="Pfam" id="PF00175">
    <property type="entry name" value="NAD_binding_1"/>
    <property type="match status" value="1"/>
</dbReference>
<dbReference type="EMBL" id="SNZG01000029">
    <property type="protein sequence ID" value="TDR35747.1"/>
    <property type="molecule type" value="Genomic_DNA"/>
</dbReference>
<dbReference type="PRINTS" id="PR00371">
    <property type="entry name" value="FPNCR"/>
</dbReference>
<dbReference type="InterPro" id="IPR003097">
    <property type="entry name" value="CysJ-like_FAD-binding"/>
</dbReference>
<evidence type="ECO:0000256" key="9">
    <source>
        <dbReference type="ARBA" id="ARBA00023002"/>
    </source>
</evidence>
<feature type="domain" description="FAD-binding FR-type" evidence="14">
    <location>
        <begin position="225"/>
        <end position="428"/>
    </location>
</feature>
<feature type="binding site" evidence="12">
    <location>
        <position position="578"/>
    </location>
    <ligand>
        <name>FAD</name>
        <dbReference type="ChEBI" id="CHEBI:57692"/>
    </ligand>
</feature>
<feature type="binding site" evidence="12">
    <location>
        <position position="390"/>
    </location>
    <ligand>
        <name>FAD</name>
        <dbReference type="ChEBI" id="CHEBI:57692"/>
    </ligand>
</feature>
<dbReference type="Gene3D" id="2.40.30.10">
    <property type="entry name" value="Translation factors"/>
    <property type="match status" value="1"/>
</dbReference>
<evidence type="ECO:0000256" key="8">
    <source>
        <dbReference type="ARBA" id="ARBA00022982"/>
    </source>
</evidence>
<comment type="catalytic activity">
    <reaction evidence="11">
        <text>hydrogen sulfide + 3 NADP(+) + 3 H2O = sulfite + 3 NADPH + 4 H(+)</text>
        <dbReference type="Rhea" id="RHEA:13801"/>
        <dbReference type="ChEBI" id="CHEBI:15377"/>
        <dbReference type="ChEBI" id="CHEBI:15378"/>
        <dbReference type="ChEBI" id="CHEBI:17359"/>
        <dbReference type="ChEBI" id="CHEBI:29919"/>
        <dbReference type="ChEBI" id="CHEBI:57783"/>
        <dbReference type="ChEBI" id="CHEBI:58349"/>
        <dbReference type="EC" id="1.8.1.2"/>
    </reaction>
</comment>
<sequence length="578" mass="65848">MSLNVKNSPFSQDQVRLINELLPKLSAEQKIWLNGFLSGTSFVAEVEQVTNEIKTIQATVLYGSQTGNAKKLAEKYFMELQQNNIQVEIASLGDFPTKKLKKTENLLIITSTQGEGEAPDQAKSFYDYLHSARAPKLENTNYAVLGLGDTSYDLFCQTAIDFDQRLFELGAKKIVERQNCDLDYEEDADQWFQSVQSALLKNSGISFESPKEAAQFTSENDYSKTKPYYAKVLEKINLNMTGSNKETYHVELSIEDSGIQFEVGDCVGILPQNNAKLVSELMQWLQAKEVDSVQFKNEEIALIDVLTNQLDLTTLSNAILEKLEVSEEKYDKEWRRGRNIVDLLRAENLKIDAQKLVDTLRKLPARLYSIASSYEANPEELHITVGLVQYELGDEDRFGVTSGMIAHSIEIGDELPIFIQKNDDFRLPADDEKIIMIGAGTGVAPYRAFIEQREETAANGESWLFFGEQHFVTDFLYQVEWQRHLREGNLSKLSLAFSRDQEEKIYVQHRIEESSEEFFNWLENGAFVYICGDEKHMAKDVEQAIKMVIANEGNLDEFAAAAYLNDLKNNKRFLRDVY</sequence>
<keyword evidence="3" id="KW-0028">Amino-acid biosynthesis</keyword>
<dbReference type="PANTHER" id="PTHR19384:SF128">
    <property type="entry name" value="NADPH OXIDOREDUCTASE A"/>
    <property type="match status" value="1"/>
</dbReference>
<evidence type="ECO:0000259" key="14">
    <source>
        <dbReference type="PROSITE" id="PS51384"/>
    </source>
</evidence>
<keyword evidence="9 15" id="KW-0560">Oxidoreductase</keyword>
<dbReference type="GO" id="GO:0050660">
    <property type="term" value="F:flavin adenine dinucleotide binding"/>
    <property type="evidence" value="ECO:0007669"/>
    <property type="project" value="InterPro"/>
</dbReference>
<reference evidence="15 17" key="1">
    <citation type="submission" date="2018-06" db="EMBL/GenBank/DDBJ databases">
        <authorList>
            <consortium name="Pathogen Informatics"/>
            <person name="Doyle S."/>
        </authorList>
    </citation>
    <scope>NUCLEOTIDE SEQUENCE [LARGE SCALE GENOMIC DNA]</scope>
    <source>
        <strain evidence="15 17">NCTC10597</strain>
    </source>
</reference>
<dbReference type="PRINTS" id="PR00369">
    <property type="entry name" value="FLAVODOXIN"/>
</dbReference>
<dbReference type="EMBL" id="UGNP01000001">
    <property type="protein sequence ID" value="STX09924.1"/>
    <property type="molecule type" value="Genomic_DNA"/>
</dbReference>
<dbReference type="Proteomes" id="UP000254330">
    <property type="component" value="Unassembled WGS sequence"/>
</dbReference>